<gene>
    <name evidence="1" type="ORF">GCM10017083_32430</name>
</gene>
<organism evidence="1 2">
    <name type="scientific">Thalassobaculum fulvum</name>
    <dbReference type="NCBI Taxonomy" id="1633335"/>
    <lineage>
        <taxon>Bacteria</taxon>
        <taxon>Pseudomonadati</taxon>
        <taxon>Pseudomonadota</taxon>
        <taxon>Alphaproteobacteria</taxon>
        <taxon>Rhodospirillales</taxon>
        <taxon>Thalassobaculaceae</taxon>
        <taxon>Thalassobaculum</taxon>
    </lineage>
</organism>
<sequence>MRAKDSRAVATVRLILAALKDRDIAAREKGVMDGVGEDEVLAMLQTMIKQRQESIRLYEQGGRCELAEQEQEEIDVIRRFMPTPIEGAELETAVQTTIKEIGASNLKDMGRTMAALKERYPGRMDFSKASGIVRASLV</sequence>
<evidence type="ECO:0000313" key="1">
    <source>
        <dbReference type="EMBL" id="GHD54658.1"/>
    </source>
</evidence>
<reference evidence="1" key="2">
    <citation type="submission" date="2020-09" db="EMBL/GenBank/DDBJ databases">
        <authorList>
            <person name="Sun Q."/>
            <person name="Kim S."/>
        </authorList>
    </citation>
    <scope>NUCLEOTIDE SEQUENCE</scope>
    <source>
        <strain evidence="1">KCTC 42651</strain>
    </source>
</reference>
<accession>A0A919CRP4</accession>
<dbReference type="Gene3D" id="1.10.1510.10">
    <property type="entry name" value="Uncharacterised protein YqeY/AIM41 PF09424, N-terminal domain"/>
    <property type="match status" value="1"/>
</dbReference>
<proteinExistence type="predicted"/>
<dbReference type="InterPro" id="IPR019004">
    <property type="entry name" value="YqeY/Aim41"/>
</dbReference>
<dbReference type="Pfam" id="PF09424">
    <property type="entry name" value="YqeY"/>
    <property type="match status" value="1"/>
</dbReference>
<dbReference type="AlphaFoldDB" id="A0A919CRP4"/>
<dbReference type="InterPro" id="IPR042184">
    <property type="entry name" value="YqeY/Aim41_N"/>
</dbReference>
<dbReference type="InterPro" id="IPR023168">
    <property type="entry name" value="GatB_Yqey_C_2"/>
</dbReference>
<protein>
    <submittedName>
        <fullName evidence="1">Aspartyl-tRNA amidotransferase subunit B</fullName>
    </submittedName>
</protein>
<dbReference type="GO" id="GO:0016884">
    <property type="term" value="F:carbon-nitrogen ligase activity, with glutamine as amido-N-donor"/>
    <property type="evidence" value="ECO:0007669"/>
    <property type="project" value="InterPro"/>
</dbReference>
<dbReference type="Gene3D" id="1.10.10.410">
    <property type="match status" value="1"/>
</dbReference>
<dbReference type="InterPro" id="IPR003789">
    <property type="entry name" value="Asn/Gln_tRNA_amidoTrase-B-like"/>
</dbReference>
<name>A0A919CRP4_9PROT</name>
<dbReference type="Proteomes" id="UP000630353">
    <property type="component" value="Unassembled WGS sequence"/>
</dbReference>
<reference evidence="1" key="1">
    <citation type="journal article" date="2014" name="Int. J. Syst. Evol. Microbiol.">
        <title>Complete genome sequence of Corynebacterium casei LMG S-19264T (=DSM 44701T), isolated from a smear-ripened cheese.</title>
        <authorList>
            <consortium name="US DOE Joint Genome Institute (JGI-PGF)"/>
            <person name="Walter F."/>
            <person name="Albersmeier A."/>
            <person name="Kalinowski J."/>
            <person name="Ruckert C."/>
        </authorList>
    </citation>
    <scope>NUCLEOTIDE SEQUENCE</scope>
    <source>
        <strain evidence="1">KCTC 42651</strain>
    </source>
</reference>
<keyword evidence="2" id="KW-1185">Reference proteome</keyword>
<dbReference type="SUPFAM" id="SSF89095">
    <property type="entry name" value="GatB/YqeY motif"/>
    <property type="match status" value="1"/>
</dbReference>
<dbReference type="EMBL" id="BMZS01000007">
    <property type="protein sequence ID" value="GHD54658.1"/>
    <property type="molecule type" value="Genomic_DNA"/>
</dbReference>
<comment type="caution">
    <text evidence="1">The sequence shown here is derived from an EMBL/GenBank/DDBJ whole genome shotgun (WGS) entry which is preliminary data.</text>
</comment>
<evidence type="ECO:0000313" key="2">
    <source>
        <dbReference type="Proteomes" id="UP000630353"/>
    </source>
</evidence>
<dbReference type="PANTHER" id="PTHR28055:SF1">
    <property type="entry name" value="ALTERED INHERITANCE OF MITOCHONDRIA PROTEIN 41, MITOCHONDRIAL"/>
    <property type="match status" value="1"/>
</dbReference>
<dbReference type="PANTHER" id="PTHR28055">
    <property type="entry name" value="ALTERED INHERITANCE OF MITOCHONDRIA PROTEIN 41, MITOCHONDRIAL"/>
    <property type="match status" value="1"/>
</dbReference>